<dbReference type="Gene3D" id="1.10.357.10">
    <property type="entry name" value="Tetracycline Repressor, domain 2"/>
    <property type="match status" value="1"/>
</dbReference>
<accession>A0A653EMK0</accession>
<evidence type="ECO:0000256" key="4">
    <source>
        <dbReference type="PROSITE-ProRule" id="PRU00335"/>
    </source>
</evidence>
<evidence type="ECO:0000256" key="2">
    <source>
        <dbReference type="ARBA" id="ARBA00023125"/>
    </source>
</evidence>
<dbReference type="GO" id="GO:0003700">
    <property type="term" value="F:DNA-binding transcription factor activity"/>
    <property type="evidence" value="ECO:0007669"/>
    <property type="project" value="TreeGrafter"/>
</dbReference>
<dbReference type="PROSITE" id="PS50977">
    <property type="entry name" value="HTH_TETR_2"/>
    <property type="match status" value="1"/>
</dbReference>
<evidence type="ECO:0000259" key="5">
    <source>
        <dbReference type="PROSITE" id="PS50977"/>
    </source>
</evidence>
<dbReference type="PANTHER" id="PTHR30055:SF234">
    <property type="entry name" value="HTH-TYPE TRANSCRIPTIONAL REGULATOR BETI"/>
    <property type="match status" value="1"/>
</dbReference>
<dbReference type="Pfam" id="PF00440">
    <property type="entry name" value="TetR_N"/>
    <property type="match status" value="1"/>
</dbReference>
<dbReference type="InterPro" id="IPR050109">
    <property type="entry name" value="HTH-type_TetR-like_transc_reg"/>
</dbReference>
<dbReference type="InterPro" id="IPR009057">
    <property type="entry name" value="Homeodomain-like_sf"/>
</dbReference>
<name>A0A653EMK0_9MYCO</name>
<keyword evidence="1" id="KW-0805">Transcription regulation</keyword>
<feature type="domain" description="HTH tetR-type" evidence="5">
    <location>
        <begin position="33"/>
        <end position="93"/>
    </location>
</feature>
<keyword evidence="3" id="KW-0804">Transcription</keyword>
<proteinExistence type="predicted"/>
<evidence type="ECO:0000256" key="3">
    <source>
        <dbReference type="ARBA" id="ARBA00023163"/>
    </source>
</evidence>
<dbReference type="PANTHER" id="PTHR30055">
    <property type="entry name" value="HTH-TYPE TRANSCRIPTIONAL REGULATOR RUTR"/>
    <property type="match status" value="1"/>
</dbReference>
<keyword evidence="2 4" id="KW-0238">DNA-binding</keyword>
<protein>
    <submittedName>
        <fullName evidence="6">Bacterial regulatory proteins, tetR family</fullName>
    </submittedName>
</protein>
<evidence type="ECO:0000256" key="1">
    <source>
        <dbReference type="ARBA" id="ARBA00023015"/>
    </source>
</evidence>
<dbReference type="GO" id="GO:0000976">
    <property type="term" value="F:transcription cis-regulatory region binding"/>
    <property type="evidence" value="ECO:0007669"/>
    <property type="project" value="TreeGrafter"/>
</dbReference>
<gene>
    <name evidence="6" type="ORF">BIN_B_02690</name>
</gene>
<dbReference type="SUPFAM" id="SSF46689">
    <property type="entry name" value="Homeodomain-like"/>
    <property type="match status" value="1"/>
</dbReference>
<dbReference type="AlphaFoldDB" id="A0A653EMK0"/>
<sequence length="218" mass="24015">MRRPVPSTVRSLTVSRVAAAVERALDDRQREATEEVERILAAAVRVMERVAPEAPRVSDIVAEAGSSNKAFYRYFAGKDDLILAVMERGVAIVVSYLQHQMAKESRPEVRVARWIEGTLAQVADPHLSSMSRAAAGQLTVSKWGTNWRAADQEMMRPLRDLLAEPITELGSTDVGRDVEAVFGCTVAAMRRYVGSSEQPAPADIEHVVRFCLRGLGVR</sequence>
<reference evidence="6" key="1">
    <citation type="submission" date="2019-05" db="EMBL/GenBank/DDBJ databases">
        <authorList>
            <person name="Naeem R."/>
            <person name="Antony C."/>
            <person name="Guan Q."/>
        </authorList>
    </citation>
    <scope>NUCLEOTIDE SEQUENCE</scope>
    <source>
        <strain evidence="6">2</strain>
    </source>
</reference>
<organism evidence="6">
    <name type="scientific">Mycobacterium riyadhense</name>
    <dbReference type="NCBI Taxonomy" id="486698"/>
    <lineage>
        <taxon>Bacteria</taxon>
        <taxon>Bacillati</taxon>
        <taxon>Actinomycetota</taxon>
        <taxon>Actinomycetes</taxon>
        <taxon>Mycobacteriales</taxon>
        <taxon>Mycobacteriaceae</taxon>
        <taxon>Mycobacterium</taxon>
    </lineage>
</organism>
<dbReference type="EMBL" id="LR589087">
    <property type="protein sequence ID" value="VTO98764.1"/>
    <property type="molecule type" value="Genomic_DNA"/>
</dbReference>
<dbReference type="InterPro" id="IPR001647">
    <property type="entry name" value="HTH_TetR"/>
</dbReference>
<evidence type="ECO:0000313" key="6">
    <source>
        <dbReference type="EMBL" id="VTO98764.1"/>
    </source>
</evidence>
<feature type="DNA-binding region" description="H-T-H motif" evidence="4">
    <location>
        <begin position="56"/>
        <end position="75"/>
    </location>
</feature>